<dbReference type="eggNOG" id="COG1666">
    <property type="taxonomic scope" value="Bacteria"/>
</dbReference>
<dbReference type="OrthoDB" id="9801447at2"/>
<evidence type="ECO:0000256" key="2">
    <source>
        <dbReference type="ARBA" id="ARBA00093450"/>
    </source>
</evidence>
<dbReference type="InterPro" id="IPR035570">
    <property type="entry name" value="UPF0234_N"/>
</dbReference>
<comment type="function">
    <text evidence="3">Nucleotide-binding protein.</text>
</comment>
<dbReference type="InterPro" id="IPR036183">
    <property type="entry name" value="YajQ-like_sf"/>
</dbReference>
<comment type="similarity">
    <text evidence="2 3">Belongs to the YajQ family.</text>
</comment>
<dbReference type="EMBL" id="ACUX02000004">
    <property type="protein sequence ID" value="EEZ62150.1"/>
    <property type="molecule type" value="Genomic_DNA"/>
</dbReference>
<evidence type="ECO:0000256" key="3">
    <source>
        <dbReference type="HAMAP-Rule" id="MF_00632"/>
    </source>
</evidence>
<dbReference type="RefSeq" id="WP_006361490.1">
    <property type="nucleotide sequence ID" value="NZ_GG700630.1"/>
</dbReference>
<comment type="caution">
    <text evidence="4">The sequence shown here is derived from an EMBL/GenBank/DDBJ whole genome shotgun (WGS) entry which is preliminary data.</text>
</comment>
<evidence type="ECO:0000313" key="5">
    <source>
        <dbReference type="Proteomes" id="UP000006001"/>
    </source>
</evidence>
<reference evidence="4" key="1">
    <citation type="submission" date="2009-10" db="EMBL/GenBank/DDBJ databases">
        <authorList>
            <person name="Weinstock G."/>
            <person name="Sodergren E."/>
            <person name="Clifton S."/>
            <person name="Fulton L."/>
            <person name="Fulton B."/>
            <person name="Courtney L."/>
            <person name="Fronick C."/>
            <person name="Harrison M."/>
            <person name="Strong C."/>
            <person name="Farmer C."/>
            <person name="Delahaunty K."/>
            <person name="Markovic C."/>
            <person name="Hall O."/>
            <person name="Minx P."/>
            <person name="Tomlinson C."/>
            <person name="Mitreva M."/>
            <person name="Nelson J."/>
            <person name="Hou S."/>
            <person name="Wollam A."/>
            <person name="Pepin K.H."/>
            <person name="Johnson M."/>
            <person name="Bhonagiri V."/>
            <person name="Nash W.E."/>
            <person name="Warren W."/>
            <person name="Chinwalla A."/>
            <person name="Mardis E.R."/>
            <person name="Wilson R.K."/>
        </authorList>
    </citation>
    <scope>NUCLEOTIDE SEQUENCE [LARGE SCALE GENOMIC DNA]</scope>
    <source>
        <strain evidence="4">ATCC 700122</strain>
    </source>
</reference>
<dbReference type="HAMAP" id="MF_00632">
    <property type="entry name" value="UPF0234"/>
    <property type="match status" value="1"/>
</dbReference>
<dbReference type="GeneID" id="85006906"/>
<evidence type="ECO:0000313" key="4">
    <source>
        <dbReference type="EMBL" id="EEZ62150.1"/>
    </source>
</evidence>
<protein>
    <recommendedName>
        <fullName evidence="3">Nucleotide-binding protein HMPREF0762_00242</fullName>
    </recommendedName>
</protein>
<proteinExistence type="inferred from homology"/>
<sequence length="165" mass="18233">MAKEFNFDVVSSVDMQEVDNAFQQARRELSQRYDLKGSGAEVELDKQAKRLTVSAPSDFVSKQVIDVISSKLVKRGVDLGAVAWGTPQPAAGQSVRVFGDIVDGIDKEFARTISKDIRDSKIKAKVAIEGDKLRVTSSSKDALQDVIAYLKGKSYDQPIQFTNYR</sequence>
<dbReference type="GO" id="GO:0000166">
    <property type="term" value="F:nucleotide binding"/>
    <property type="evidence" value="ECO:0007669"/>
    <property type="project" value="UniProtKB-UniRule"/>
</dbReference>
<dbReference type="NCBIfam" id="NF003819">
    <property type="entry name" value="PRK05412.1"/>
    <property type="match status" value="1"/>
</dbReference>
<keyword evidence="5" id="KW-1185">Reference proteome</keyword>
<organism evidence="4 5">
    <name type="scientific">Slackia exigua (strain ATCC 700122 / DSM 15923 / CIP 105133 / JCM 11022 / KCTC 5966 / S-7)</name>
    <dbReference type="NCBI Taxonomy" id="649764"/>
    <lineage>
        <taxon>Bacteria</taxon>
        <taxon>Bacillati</taxon>
        <taxon>Actinomycetota</taxon>
        <taxon>Coriobacteriia</taxon>
        <taxon>Eggerthellales</taxon>
        <taxon>Eggerthellaceae</taxon>
        <taxon>Slackia</taxon>
    </lineage>
</organism>
<accession>D0WEL2</accession>
<dbReference type="Gene3D" id="3.30.70.860">
    <property type="match status" value="1"/>
</dbReference>
<dbReference type="AlphaFoldDB" id="D0WEL2"/>
<evidence type="ECO:0000256" key="1">
    <source>
        <dbReference type="ARBA" id="ARBA00022741"/>
    </source>
</evidence>
<dbReference type="PANTHER" id="PTHR30476">
    <property type="entry name" value="UPF0234 PROTEIN YAJQ"/>
    <property type="match status" value="1"/>
</dbReference>
<dbReference type="STRING" id="649764.HMPREF0762_00242"/>
<dbReference type="InterPro" id="IPR007551">
    <property type="entry name" value="YajQ/Smlt4090-like"/>
</dbReference>
<dbReference type="Gene3D" id="3.30.70.990">
    <property type="entry name" value="YajQ-like, domain 2"/>
    <property type="match status" value="1"/>
</dbReference>
<dbReference type="SUPFAM" id="SSF89963">
    <property type="entry name" value="YajQ-like"/>
    <property type="match status" value="2"/>
</dbReference>
<keyword evidence="1 3" id="KW-0547">Nucleotide-binding</keyword>
<dbReference type="PANTHER" id="PTHR30476:SF0">
    <property type="entry name" value="UPF0234 PROTEIN YAJQ"/>
    <property type="match status" value="1"/>
</dbReference>
<dbReference type="Pfam" id="PF04461">
    <property type="entry name" value="YajQ"/>
    <property type="match status" value="1"/>
</dbReference>
<gene>
    <name evidence="4" type="ORF">HMPREF0762_00242</name>
</gene>
<dbReference type="InterPro" id="IPR035571">
    <property type="entry name" value="UPF0234-like_C"/>
</dbReference>
<dbReference type="GO" id="GO:0005829">
    <property type="term" value="C:cytosol"/>
    <property type="evidence" value="ECO:0007669"/>
    <property type="project" value="TreeGrafter"/>
</dbReference>
<name>D0WEL2_SLAES</name>
<dbReference type="HOGENOM" id="CLU_099839_1_0_11"/>
<dbReference type="Proteomes" id="UP000006001">
    <property type="component" value="Unassembled WGS sequence"/>
</dbReference>